<name>A0A4P6PAN3_9GAMM</name>
<dbReference type="KEGG" id="lsd:EMK97_13745"/>
<organism evidence="1 2">
    <name type="scientific">Litorilituus sediminis</name>
    <dbReference type="NCBI Taxonomy" id="718192"/>
    <lineage>
        <taxon>Bacteria</taxon>
        <taxon>Pseudomonadati</taxon>
        <taxon>Pseudomonadota</taxon>
        <taxon>Gammaproteobacteria</taxon>
        <taxon>Alteromonadales</taxon>
        <taxon>Colwelliaceae</taxon>
        <taxon>Litorilituus</taxon>
    </lineage>
</organism>
<dbReference type="Gene3D" id="3.40.50.300">
    <property type="entry name" value="P-loop containing nucleotide triphosphate hydrolases"/>
    <property type="match status" value="1"/>
</dbReference>
<dbReference type="InterPro" id="IPR027417">
    <property type="entry name" value="P-loop_NTPase"/>
</dbReference>
<dbReference type="EMBL" id="CP034759">
    <property type="protein sequence ID" value="QBG36705.1"/>
    <property type="molecule type" value="Genomic_DNA"/>
</dbReference>
<dbReference type="OrthoDB" id="7788065at2"/>
<dbReference type="RefSeq" id="WP_130603110.1">
    <property type="nucleotide sequence ID" value="NZ_CP034759.1"/>
</dbReference>
<evidence type="ECO:0000313" key="2">
    <source>
        <dbReference type="Proteomes" id="UP000290244"/>
    </source>
</evidence>
<sequence length="560" mass="63610">MELDNVFIEQAEYIKPQNFIEWSSEHPNESIIIKKLTQSGAKLLSGPRGCGKTTLMLKAFNKLCRKGKNGAFPVYVNFKSSLRLEPIYRKQANGSFWFSQWMYLKLYEGIYESLKKFNVDTEARFNIKLDEVVKLISLLELGEIDRAETKLESISTYDLENEIDKAMSITGKTRCVLLLDDAAHAFSHEQQKDFFEFYRKIKARNISPKAAIYPGVTNFSPTFNLGHDAEEVNAWIDPESDTYLKFMLSMLERRLPSDVNERILKDEALVKIICYSAFGIPRNLLNMVRNVYQEDGENKYKIQFNKRHVLSQIKKSIQSTTTVFTSLEDKLPTYKSYISEGNKVYDGLIELIKAYNKDKAPNRKSAILAIRKELSSPLKKIMGFFQYAGLVSQKKPLSKGEKGVFDLYLINLAALVDTNALMASKASKTEDLATALESRNAHEYTRTNSNVLLDNIEEELQLSLPPCQSCGEPRTSDSARFCSSCGSPLQAASIFENIANQDISVLSLTKSRIAAIKENSSIRTVRDILHDIGYKELKSVPQIGTFWSDRIFSLAEEYIS</sequence>
<evidence type="ECO:0000313" key="1">
    <source>
        <dbReference type="EMBL" id="QBG36705.1"/>
    </source>
</evidence>
<gene>
    <name evidence="1" type="ORF">EMK97_13745</name>
</gene>
<protein>
    <recommendedName>
        <fullName evidence="3">Zinc ribbon domain-containing protein</fullName>
    </recommendedName>
</protein>
<dbReference type="SUPFAM" id="SSF52540">
    <property type="entry name" value="P-loop containing nucleoside triphosphate hydrolases"/>
    <property type="match status" value="1"/>
</dbReference>
<evidence type="ECO:0008006" key="3">
    <source>
        <dbReference type="Google" id="ProtNLM"/>
    </source>
</evidence>
<dbReference type="AlphaFoldDB" id="A0A4P6PAN3"/>
<keyword evidence="2" id="KW-1185">Reference proteome</keyword>
<dbReference type="Proteomes" id="UP000290244">
    <property type="component" value="Chromosome"/>
</dbReference>
<proteinExistence type="predicted"/>
<reference evidence="1 2" key="1">
    <citation type="submission" date="2018-12" db="EMBL/GenBank/DDBJ databases">
        <title>Complete genome of Litorilituus sediminis.</title>
        <authorList>
            <person name="Liu A."/>
            <person name="Rong J."/>
        </authorList>
    </citation>
    <scope>NUCLEOTIDE SEQUENCE [LARGE SCALE GENOMIC DNA]</scope>
    <source>
        <strain evidence="1 2">JCM 17549</strain>
    </source>
</reference>
<accession>A0A4P6PAN3</accession>